<feature type="transmembrane region" description="Helical" evidence="5">
    <location>
        <begin position="75"/>
        <end position="94"/>
    </location>
</feature>
<dbReference type="GO" id="GO:0005886">
    <property type="term" value="C:plasma membrane"/>
    <property type="evidence" value="ECO:0007669"/>
    <property type="project" value="UniProtKB-SubCell"/>
</dbReference>
<keyword evidence="2 5" id="KW-0812">Transmembrane</keyword>
<evidence type="ECO:0000256" key="3">
    <source>
        <dbReference type="ARBA" id="ARBA00022989"/>
    </source>
</evidence>
<dbReference type="AlphaFoldDB" id="A0A165ZRW1"/>
<gene>
    <name evidence="6" type="ORF">MBCUR_15620</name>
</gene>
<dbReference type="PANTHER" id="PTHR43483">
    <property type="entry name" value="MEMBRANE TRANSPORTER PROTEIN HI_0806-RELATED"/>
    <property type="match status" value="1"/>
</dbReference>
<protein>
    <recommendedName>
        <fullName evidence="5">Probable membrane transporter protein</fullName>
    </recommendedName>
</protein>
<reference evidence="6 7" key="1">
    <citation type="submission" date="2016-04" db="EMBL/GenBank/DDBJ databases">
        <title>Genome sequence of Methanobrevibacter curvatus DSM 11111.</title>
        <authorList>
            <person name="Poehlein A."/>
            <person name="Seedorf H."/>
            <person name="Daniel R."/>
        </authorList>
    </citation>
    <scope>NUCLEOTIDE SEQUENCE [LARGE SCALE GENOMIC DNA]</scope>
    <source>
        <strain evidence="6 7">DSM 11111</strain>
    </source>
</reference>
<evidence type="ECO:0000256" key="4">
    <source>
        <dbReference type="ARBA" id="ARBA00023136"/>
    </source>
</evidence>
<keyword evidence="4 5" id="KW-0472">Membrane</keyword>
<feature type="transmembrane region" description="Helical" evidence="5">
    <location>
        <begin position="100"/>
        <end position="121"/>
    </location>
</feature>
<dbReference type="STRING" id="49547.MBCUR_15620"/>
<keyword evidence="5" id="KW-1003">Cell membrane</keyword>
<feature type="transmembrane region" description="Helical" evidence="5">
    <location>
        <begin position="142"/>
        <end position="162"/>
    </location>
</feature>
<evidence type="ECO:0000256" key="2">
    <source>
        <dbReference type="ARBA" id="ARBA00022692"/>
    </source>
</evidence>
<comment type="subcellular location">
    <subcellularLocation>
        <location evidence="5">Cell membrane</location>
        <topology evidence="5">Multi-pass membrane protein</topology>
    </subcellularLocation>
    <subcellularLocation>
        <location evidence="1">Membrane</location>
        <topology evidence="1">Multi-pass membrane protein</topology>
    </subcellularLocation>
</comment>
<feature type="transmembrane region" description="Helical" evidence="5">
    <location>
        <begin position="217"/>
        <end position="239"/>
    </location>
</feature>
<feature type="transmembrane region" description="Helical" evidence="5">
    <location>
        <begin position="44"/>
        <end position="63"/>
    </location>
</feature>
<evidence type="ECO:0000313" key="6">
    <source>
        <dbReference type="EMBL" id="KZX11082.1"/>
    </source>
</evidence>
<feature type="transmembrane region" description="Helical" evidence="5">
    <location>
        <begin position="251"/>
        <end position="270"/>
    </location>
</feature>
<keyword evidence="7" id="KW-1185">Reference proteome</keyword>
<comment type="similarity">
    <text evidence="5">Belongs to the 4-toluene sulfonate uptake permease (TSUP) (TC 2.A.102) family.</text>
</comment>
<dbReference type="RefSeq" id="WP_169805820.1">
    <property type="nucleotide sequence ID" value="NZ_LWMV01000195.1"/>
</dbReference>
<dbReference type="Pfam" id="PF01925">
    <property type="entry name" value="TauE"/>
    <property type="match status" value="1"/>
</dbReference>
<dbReference type="PATRIC" id="fig|49547.3.peg.1669"/>
<keyword evidence="3 5" id="KW-1133">Transmembrane helix</keyword>
<dbReference type="Proteomes" id="UP000077245">
    <property type="component" value="Unassembled WGS sequence"/>
</dbReference>
<evidence type="ECO:0000313" key="7">
    <source>
        <dbReference type="Proteomes" id="UP000077245"/>
    </source>
</evidence>
<evidence type="ECO:0000256" key="5">
    <source>
        <dbReference type="RuleBase" id="RU363041"/>
    </source>
</evidence>
<name>A0A165ZRW1_9EURY</name>
<proteinExistence type="inferred from homology"/>
<sequence length="280" mass="30441">MIIIGLLVGFLSGLLGVGGGFILVPLQYFLLNYIGVGSDLSFKMALATSLAVISPIAIITAYNHYNESKFDLKPGVILGAFGIFGSFFGAFVAIHLPSNILEILLGVTFILLAINMVYNSYKEKIADYNYQGSGEGKSEHHKLPIINSILLGLAIGFFAGLFSLGGGVFLIPALTILIGFSMISAIRISSVFIAITSFGGIFSYLVNSFYIKTIPYSIGYINLLNIIVIVMFAIPLSYLGTKLVYKANEKILKRIFAIFMIYIGLNLLNLDPFLFILSLL</sequence>
<feature type="transmembrane region" description="Helical" evidence="5">
    <location>
        <begin position="191"/>
        <end position="211"/>
    </location>
</feature>
<dbReference type="InterPro" id="IPR002781">
    <property type="entry name" value="TM_pro_TauE-like"/>
</dbReference>
<dbReference type="OrthoDB" id="82244at2157"/>
<evidence type="ECO:0000256" key="1">
    <source>
        <dbReference type="ARBA" id="ARBA00004141"/>
    </source>
</evidence>
<dbReference type="PANTHER" id="PTHR43483:SF3">
    <property type="entry name" value="MEMBRANE TRANSPORTER PROTEIN HI_0806-RELATED"/>
    <property type="match status" value="1"/>
</dbReference>
<dbReference type="EMBL" id="LWMV01000195">
    <property type="protein sequence ID" value="KZX11082.1"/>
    <property type="molecule type" value="Genomic_DNA"/>
</dbReference>
<comment type="caution">
    <text evidence="6">The sequence shown here is derived from an EMBL/GenBank/DDBJ whole genome shotgun (WGS) entry which is preliminary data.</text>
</comment>
<organism evidence="6 7">
    <name type="scientific">Methanobrevibacter curvatus</name>
    <dbReference type="NCBI Taxonomy" id="49547"/>
    <lineage>
        <taxon>Archaea</taxon>
        <taxon>Methanobacteriati</taxon>
        <taxon>Methanobacteriota</taxon>
        <taxon>Methanomada group</taxon>
        <taxon>Methanobacteria</taxon>
        <taxon>Methanobacteriales</taxon>
        <taxon>Methanobacteriaceae</taxon>
        <taxon>Methanobrevibacter</taxon>
    </lineage>
</organism>
<accession>A0A165ZRW1</accession>